<dbReference type="Proteomes" id="UP001141650">
    <property type="component" value="Unassembled WGS sequence"/>
</dbReference>
<proteinExistence type="predicted"/>
<evidence type="ECO:0000313" key="1">
    <source>
        <dbReference type="EMBL" id="MCV7382196.1"/>
    </source>
</evidence>
<evidence type="ECO:0000313" key="2">
    <source>
        <dbReference type="Proteomes" id="UP001141650"/>
    </source>
</evidence>
<reference evidence="1" key="2">
    <citation type="journal article" date="2022" name="BMC Genomics">
        <title>Comparative genome analysis of mycobacteria focusing on tRNA and non-coding RNA.</title>
        <authorList>
            <person name="Behra P.R.K."/>
            <person name="Pettersson B.M.F."/>
            <person name="Ramesh M."/>
            <person name="Das S."/>
            <person name="Dasgupta S."/>
            <person name="Kirsebom L.A."/>
        </authorList>
    </citation>
    <scope>NUCLEOTIDE SEQUENCE</scope>
    <source>
        <strain evidence="1">CCUG 55640</strain>
    </source>
</reference>
<comment type="caution">
    <text evidence="1">The sequence shown here is derived from an EMBL/GenBank/DDBJ whole genome shotgun (WGS) entry which is preliminary data.</text>
</comment>
<protein>
    <submittedName>
        <fullName evidence="1">Uncharacterized protein</fullName>
    </submittedName>
</protein>
<name>A0AA42C1E3_9MYCO</name>
<dbReference type="RefSeq" id="WP_158086825.1">
    <property type="nucleotide sequence ID" value="NZ_JACKVH010000031.1"/>
</dbReference>
<organism evidence="1 2">
    <name type="scientific">Mycobacterium alsense</name>
    <dbReference type="NCBI Taxonomy" id="324058"/>
    <lineage>
        <taxon>Bacteria</taxon>
        <taxon>Bacillati</taxon>
        <taxon>Actinomycetota</taxon>
        <taxon>Actinomycetes</taxon>
        <taxon>Mycobacteriales</taxon>
        <taxon>Mycobacteriaceae</taxon>
        <taxon>Mycobacterium</taxon>
    </lineage>
</organism>
<gene>
    <name evidence="1" type="ORF">H7K38_26635</name>
</gene>
<reference evidence="1" key="1">
    <citation type="submission" date="2020-07" db="EMBL/GenBank/DDBJ databases">
        <authorList>
            <person name="Pettersson B.M.F."/>
            <person name="Behra P.R.K."/>
            <person name="Ramesh M."/>
            <person name="Das S."/>
            <person name="Dasgupta S."/>
            <person name="Kirsebom L.A."/>
        </authorList>
    </citation>
    <scope>NUCLEOTIDE SEQUENCE</scope>
    <source>
        <strain evidence="1">CCUG 55640</strain>
    </source>
</reference>
<sequence length="48" mass="5465">MKTSIGDIPARELIDELIRRLGVAEVCRRLELPESTDLCQLADQLDRL</sequence>
<dbReference type="AlphaFoldDB" id="A0AA42C1E3"/>
<dbReference type="EMBL" id="JACKVH010000031">
    <property type="protein sequence ID" value="MCV7382196.1"/>
    <property type="molecule type" value="Genomic_DNA"/>
</dbReference>
<accession>A0AA42C1E3</accession>